<protein>
    <submittedName>
        <fullName evidence="1">Uncharacterized protein</fullName>
    </submittedName>
</protein>
<dbReference type="Proteomes" id="UP000828390">
    <property type="component" value="Unassembled WGS sequence"/>
</dbReference>
<evidence type="ECO:0000313" key="2">
    <source>
        <dbReference type="Proteomes" id="UP000828390"/>
    </source>
</evidence>
<sequence length="208" mass="22150">METIVSSITLGNVNSHIMTDCTSTPVNIDIDSGDNPCEDVIMADGTSTPVNIDTDSGDNPCEDVIIADGTSTPVNIDTDSCDNPCEDVIKADGTSTPVNIDTDSGDNPCEDIIMADGTSDIAEHGFLPVKTKTFRPNLCNQKVEGSNSVKVCDTLSERQDDPSGICGDLQFTKRSERKSIYLGAGNSVWQVGNLFVKKLSWSLGYACT</sequence>
<reference evidence="1" key="1">
    <citation type="journal article" date="2019" name="bioRxiv">
        <title>The Genome of the Zebra Mussel, Dreissena polymorpha: A Resource for Invasive Species Research.</title>
        <authorList>
            <person name="McCartney M.A."/>
            <person name="Auch B."/>
            <person name="Kono T."/>
            <person name="Mallez S."/>
            <person name="Zhang Y."/>
            <person name="Obille A."/>
            <person name="Becker A."/>
            <person name="Abrahante J.E."/>
            <person name="Garbe J."/>
            <person name="Badalamenti J.P."/>
            <person name="Herman A."/>
            <person name="Mangelson H."/>
            <person name="Liachko I."/>
            <person name="Sullivan S."/>
            <person name="Sone E.D."/>
            <person name="Koren S."/>
            <person name="Silverstein K.A.T."/>
            <person name="Beckman K.B."/>
            <person name="Gohl D.M."/>
        </authorList>
    </citation>
    <scope>NUCLEOTIDE SEQUENCE</scope>
    <source>
        <strain evidence="1">Duluth1</strain>
        <tissue evidence="1">Whole animal</tissue>
    </source>
</reference>
<reference evidence="1" key="2">
    <citation type="submission" date="2020-11" db="EMBL/GenBank/DDBJ databases">
        <authorList>
            <person name="McCartney M.A."/>
            <person name="Auch B."/>
            <person name="Kono T."/>
            <person name="Mallez S."/>
            <person name="Becker A."/>
            <person name="Gohl D.M."/>
            <person name="Silverstein K.A.T."/>
            <person name="Koren S."/>
            <person name="Bechman K.B."/>
            <person name="Herman A."/>
            <person name="Abrahante J.E."/>
            <person name="Garbe J."/>
        </authorList>
    </citation>
    <scope>NUCLEOTIDE SEQUENCE</scope>
    <source>
        <strain evidence="1">Duluth1</strain>
        <tissue evidence="1">Whole animal</tissue>
    </source>
</reference>
<keyword evidence="2" id="KW-1185">Reference proteome</keyword>
<dbReference type="AlphaFoldDB" id="A0A9D4RAF0"/>
<comment type="caution">
    <text evidence="1">The sequence shown here is derived from an EMBL/GenBank/DDBJ whole genome shotgun (WGS) entry which is preliminary data.</text>
</comment>
<accession>A0A9D4RAF0</accession>
<name>A0A9D4RAF0_DREPO</name>
<evidence type="ECO:0000313" key="1">
    <source>
        <dbReference type="EMBL" id="KAH3861106.1"/>
    </source>
</evidence>
<dbReference type="EMBL" id="JAIWYP010000002">
    <property type="protein sequence ID" value="KAH3861106.1"/>
    <property type="molecule type" value="Genomic_DNA"/>
</dbReference>
<organism evidence="1 2">
    <name type="scientific">Dreissena polymorpha</name>
    <name type="common">Zebra mussel</name>
    <name type="synonym">Mytilus polymorpha</name>
    <dbReference type="NCBI Taxonomy" id="45954"/>
    <lineage>
        <taxon>Eukaryota</taxon>
        <taxon>Metazoa</taxon>
        <taxon>Spiralia</taxon>
        <taxon>Lophotrochozoa</taxon>
        <taxon>Mollusca</taxon>
        <taxon>Bivalvia</taxon>
        <taxon>Autobranchia</taxon>
        <taxon>Heteroconchia</taxon>
        <taxon>Euheterodonta</taxon>
        <taxon>Imparidentia</taxon>
        <taxon>Neoheterodontei</taxon>
        <taxon>Myida</taxon>
        <taxon>Dreissenoidea</taxon>
        <taxon>Dreissenidae</taxon>
        <taxon>Dreissena</taxon>
    </lineage>
</organism>
<gene>
    <name evidence="1" type="ORF">DPMN_024034</name>
</gene>
<proteinExistence type="predicted"/>